<feature type="transmembrane region" description="Helical" evidence="2">
    <location>
        <begin position="257"/>
        <end position="278"/>
    </location>
</feature>
<accession>A0A8J6ATU8</accession>
<comment type="caution">
    <text evidence="3">The sequence shown here is derived from an EMBL/GenBank/DDBJ whole genome shotgun (WGS) entry which is preliminary data.</text>
</comment>
<reference evidence="3" key="1">
    <citation type="submission" date="2021-05" db="EMBL/GenBank/DDBJ databases">
        <title>A free-living protist that lacks canonical eukaryotic 1 DNA replication and segregation systems.</title>
        <authorList>
            <person name="Salas-Leiva D.E."/>
            <person name="Tromer E.C."/>
            <person name="Curtis B.A."/>
            <person name="Jerlstrom-Hultqvist J."/>
            <person name="Kolisko M."/>
            <person name="Yi Z."/>
            <person name="Salas-Leiva J.S."/>
            <person name="Gallot-Lavallee L."/>
            <person name="Kops G.J.P.L."/>
            <person name="Archibald J.M."/>
            <person name="Simpson A.G.B."/>
            <person name="Roger A.J."/>
        </authorList>
    </citation>
    <scope>NUCLEOTIDE SEQUENCE</scope>
    <source>
        <strain evidence="3">BICM</strain>
    </source>
</reference>
<keyword evidence="2" id="KW-1133">Transmembrane helix</keyword>
<keyword evidence="2" id="KW-0472">Membrane</keyword>
<evidence type="ECO:0000256" key="1">
    <source>
        <dbReference type="SAM" id="MobiDB-lite"/>
    </source>
</evidence>
<name>A0A8J6ATU8_9EUKA</name>
<feature type="region of interest" description="Disordered" evidence="1">
    <location>
        <begin position="26"/>
        <end position="48"/>
    </location>
</feature>
<feature type="compositionally biased region" description="Polar residues" evidence="1">
    <location>
        <begin position="26"/>
        <end position="43"/>
    </location>
</feature>
<evidence type="ECO:0000313" key="3">
    <source>
        <dbReference type="EMBL" id="KAG9394456.1"/>
    </source>
</evidence>
<proteinExistence type="predicted"/>
<evidence type="ECO:0000256" key="2">
    <source>
        <dbReference type="SAM" id="Phobius"/>
    </source>
</evidence>
<dbReference type="EMBL" id="JAHDYR010000015">
    <property type="protein sequence ID" value="KAG9394456.1"/>
    <property type="molecule type" value="Genomic_DNA"/>
</dbReference>
<sequence length="281" mass="30279">MVFDLLGSFQAASASAELSPSDVEITISQSSTEQRTPPSTDDSGSPRVLREAVTASPLIGHHEIACESDSRESVRSCASEQTVSSVSSPGPAYLLRLDIRDGPRRKMTTPQLLLQSPVVGGDDRDKFQTRSATEQYFWRTAVASVFFFVGANLFMPTALLISAALSYYAGTIVNVLWCGGLVQLTLALIDGIGLTITRPRLSQQVESAFPSPVQYTPTIVPTDPQTPHQPLSLPVATETIIGEHPVRVTVLMLTMSINVASMVEGLVLFMTLPAMIIMRLG</sequence>
<feature type="transmembrane region" description="Helical" evidence="2">
    <location>
        <begin position="167"/>
        <end position="189"/>
    </location>
</feature>
<dbReference type="Proteomes" id="UP000717585">
    <property type="component" value="Unassembled WGS sequence"/>
</dbReference>
<keyword evidence="2" id="KW-0812">Transmembrane</keyword>
<organism evidence="3 4">
    <name type="scientific">Carpediemonas membranifera</name>
    <dbReference type="NCBI Taxonomy" id="201153"/>
    <lineage>
        <taxon>Eukaryota</taxon>
        <taxon>Metamonada</taxon>
        <taxon>Carpediemonas-like organisms</taxon>
        <taxon>Carpediemonas</taxon>
    </lineage>
</organism>
<gene>
    <name evidence="3" type="ORF">J8273_4121</name>
</gene>
<dbReference type="AlphaFoldDB" id="A0A8J6ATU8"/>
<keyword evidence="4" id="KW-1185">Reference proteome</keyword>
<evidence type="ECO:0000313" key="4">
    <source>
        <dbReference type="Proteomes" id="UP000717585"/>
    </source>
</evidence>
<protein>
    <submittedName>
        <fullName evidence="3">Uncharacterized protein</fullName>
    </submittedName>
</protein>